<accession>A0A0G4M5B1</accession>
<proteinExistence type="predicted"/>
<protein>
    <submittedName>
        <fullName evidence="1">Uncharacterized protein</fullName>
    </submittedName>
</protein>
<reference evidence="2" key="1">
    <citation type="submission" date="2015-05" db="EMBL/GenBank/DDBJ databases">
        <authorList>
            <person name="Fogelqvist Johan"/>
        </authorList>
    </citation>
    <scope>NUCLEOTIDE SEQUENCE [LARGE SCALE GENOMIC DNA]</scope>
</reference>
<dbReference type="AlphaFoldDB" id="A0A0G4M5B1"/>
<gene>
    <name evidence="1" type="ORF">BN1723_000442</name>
</gene>
<sequence length="188" mass="20905">MSFQTESMLQMDSIAEVNAKDFKMKNRSRFSLSAWVLPVHLRGSKSFLRPWVFAMASTLYSQARYLTPGKVVVPDISAGCLVQVNYGTLAAFFCDSVTMRQPIQHLASGQWTIELPGHVGYATDLARKVTRFSSSIVTVMADFNTPGSVDGLPEHAVQLNVEHQGHVFRTLVCLDFSGVVALRWHRAL</sequence>
<evidence type="ECO:0000313" key="2">
    <source>
        <dbReference type="Proteomes" id="UP000045706"/>
    </source>
</evidence>
<organism evidence="1 2">
    <name type="scientific">Verticillium longisporum</name>
    <name type="common">Verticillium dahliae var. longisporum</name>
    <dbReference type="NCBI Taxonomy" id="100787"/>
    <lineage>
        <taxon>Eukaryota</taxon>
        <taxon>Fungi</taxon>
        <taxon>Dikarya</taxon>
        <taxon>Ascomycota</taxon>
        <taxon>Pezizomycotina</taxon>
        <taxon>Sordariomycetes</taxon>
        <taxon>Hypocreomycetidae</taxon>
        <taxon>Glomerellales</taxon>
        <taxon>Plectosphaerellaceae</taxon>
        <taxon>Verticillium</taxon>
    </lineage>
</organism>
<dbReference type="Proteomes" id="UP000045706">
    <property type="component" value="Unassembled WGS sequence"/>
</dbReference>
<dbReference type="EMBL" id="CVQI01022223">
    <property type="protein sequence ID" value="CRK29449.1"/>
    <property type="molecule type" value="Genomic_DNA"/>
</dbReference>
<evidence type="ECO:0000313" key="1">
    <source>
        <dbReference type="EMBL" id="CRK29449.1"/>
    </source>
</evidence>
<name>A0A0G4M5B1_VERLO</name>